<dbReference type="PANTHER" id="PTHR33266">
    <property type="entry name" value="CHROMOSOME 15, WHOLE GENOME SHOTGUN SEQUENCE"/>
    <property type="match status" value="1"/>
</dbReference>
<dbReference type="KEGG" id="smo:SELMODRAFT_442773"/>
<dbReference type="Gramene" id="EFJ23577">
    <property type="protein sequence ID" value="EFJ23577"/>
    <property type="gene ID" value="SELMODRAFT_442773"/>
</dbReference>
<dbReference type="PANTHER" id="PTHR33266:SF1">
    <property type="entry name" value="F-BOX DOMAIN-CONTAINING PROTEIN"/>
    <property type="match status" value="1"/>
</dbReference>
<dbReference type="EMBL" id="GL377592">
    <property type="protein sequence ID" value="EFJ23577.1"/>
    <property type="molecule type" value="Genomic_DNA"/>
</dbReference>
<reference evidence="1 2" key="1">
    <citation type="journal article" date="2011" name="Science">
        <title>The Selaginella genome identifies genetic changes associated with the evolution of vascular plants.</title>
        <authorList>
            <person name="Banks J.A."/>
            <person name="Nishiyama T."/>
            <person name="Hasebe M."/>
            <person name="Bowman J.L."/>
            <person name="Gribskov M."/>
            <person name="dePamphilis C."/>
            <person name="Albert V.A."/>
            <person name="Aono N."/>
            <person name="Aoyama T."/>
            <person name="Ambrose B.A."/>
            <person name="Ashton N.W."/>
            <person name="Axtell M.J."/>
            <person name="Barker E."/>
            <person name="Barker M.S."/>
            <person name="Bennetzen J.L."/>
            <person name="Bonawitz N.D."/>
            <person name="Chapple C."/>
            <person name="Cheng C."/>
            <person name="Correa L.G."/>
            <person name="Dacre M."/>
            <person name="DeBarry J."/>
            <person name="Dreyer I."/>
            <person name="Elias M."/>
            <person name="Engstrom E.M."/>
            <person name="Estelle M."/>
            <person name="Feng L."/>
            <person name="Finet C."/>
            <person name="Floyd S.K."/>
            <person name="Frommer W.B."/>
            <person name="Fujita T."/>
            <person name="Gramzow L."/>
            <person name="Gutensohn M."/>
            <person name="Harholt J."/>
            <person name="Hattori M."/>
            <person name="Heyl A."/>
            <person name="Hirai T."/>
            <person name="Hiwatashi Y."/>
            <person name="Ishikawa M."/>
            <person name="Iwata M."/>
            <person name="Karol K.G."/>
            <person name="Koehler B."/>
            <person name="Kolukisaoglu U."/>
            <person name="Kubo M."/>
            <person name="Kurata T."/>
            <person name="Lalonde S."/>
            <person name="Li K."/>
            <person name="Li Y."/>
            <person name="Litt A."/>
            <person name="Lyons E."/>
            <person name="Manning G."/>
            <person name="Maruyama T."/>
            <person name="Michael T.P."/>
            <person name="Mikami K."/>
            <person name="Miyazaki S."/>
            <person name="Morinaga S."/>
            <person name="Murata T."/>
            <person name="Mueller-Roeber B."/>
            <person name="Nelson D.R."/>
            <person name="Obara M."/>
            <person name="Oguri Y."/>
            <person name="Olmstead R.G."/>
            <person name="Onodera N."/>
            <person name="Petersen B.L."/>
            <person name="Pils B."/>
            <person name="Prigge M."/>
            <person name="Rensing S.A."/>
            <person name="Riano-Pachon D.M."/>
            <person name="Roberts A.W."/>
            <person name="Sato Y."/>
            <person name="Scheller H.V."/>
            <person name="Schulz B."/>
            <person name="Schulz C."/>
            <person name="Shakirov E.V."/>
            <person name="Shibagaki N."/>
            <person name="Shinohara N."/>
            <person name="Shippen D.E."/>
            <person name="Soerensen I."/>
            <person name="Sotooka R."/>
            <person name="Sugimoto N."/>
            <person name="Sugita M."/>
            <person name="Sumikawa N."/>
            <person name="Tanurdzic M."/>
            <person name="Theissen G."/>
            <person name="Ulvskov P."/>
            <person name="Wakazuki S."/>
            <person name="Weng J.K."/>
            <person name="Willats W.W."/>
            <person name="Wipf D."/>
            <person name="Wolf P.G."/>
            <person name="Yang L."/>
            <person name="Zimmer A.D."/>
            <person name="Zhu Q."/>
            <person name="Mitros T."/>
            <person name="Hellsten U."/>
            <person name="Loque D."/>
            <person name="Otillar R."/>
            <person name="Salamov A."/>
            <person name="Schmutz J."/>
            <person name="Shapiro H."/>
            <person name="Lindquist E."/>
            <person name="Lucas S."/>
            <person name="Rokhsar D."/>
            <person name="Grigoriev I.V."/>
        </authorList>
    </citation>
    <scope>NUCLEOTIDE SEQUENCE [LARGE SCALE GENOMIC DNA]</scope>
</reference>
<accession>D8RVZ5</accession>
<protein>
    <submittedName>
        <fullName evidence="1">Uncharacterized protein</fullName>
    </submittedName>
</protein>
<dbReference type="HOGENOM" id="CLU_935068_0_0_1"/>
<gene>
    <name evidence="1" type="ORF">SELMODRAFT_442773</name>
</gene>
<sequence>MDTTSRVGKFLGHEWWDPSARSPNPVPGFFLLSPWIVFFKGDIGENSTLLPATSTQGNSFEEVVSNEWMLKYGRLLWCSLYLSNLAKDPAIDASESCHDLHRWLESATDADKVEAFQTVFGIRQYKLTLVTTRDINQYSEHVRIAMLGVRYGIFIDPLSKLVNKVDNFFSQLVKMPFSELAQQKKMPHQEKAKDMKRLSRLIALAKHSPQFSGLECLDESPYLSLYMNKVNKVDMVAPECVWKAFERELTAEQDQYEGKNLAQQKQIERELSLEWTVILENPLNLEEQYEGKNPAQQE</sequence>
<proteinExistence type="predicted"/>
<evidence type="ECO:0000313" key="2">
    <source>
        <dbReference type="Proteomes" id="UP000001514"/>
    </source>
</evidence>
<keyword evidence="2" id="KW-1185">Reference proteome</keyword>
<organism evidence="2">
    <name type="scientific">Selaginella moellendorffii</name>
    <name type="common">Spikemoss</name>
    <dbReference type="NCBI Taxonomy" id="88036"/>
    <lineage>
        <taxon>Eukaryota</taxon>
        <taxon>Viridiplantae</taxon>
        <taxon>Streptophyta</taxon>
        <taxon>Embryophyta</taxon>
        <taxon>Tracheophyta</taxon>
        <taxon>Lycopodiopsida</taxon>
        <taxon>Selaginellales</taxon>
        <taxon>Selaginellaceae</taxon>
        <taxon>Selaginella</taxon>
    </lineage>
</organism>
<dbReference type="AlphaFoldDB" id="D8RVZ5"/>
<evidence type="ECO:0000313" key="1">
    <source>
        <dbReference type="EMBL" id="EFJ23577.1"/>
    </source>
</evidence>
<dbReference type="InParanoid" id="D8RVZ5"/>
<name>D8RVZ5_SELML</name>
<dbReference type="Proteomes" id="UP000001514">
    <property type="component" value="Unassembled WGS sequence"/>
</dbReference>